<proteinExistence type="predicted"/>
<evidence type="ECO:0000313" key="1">
    <source>
        <dbReference type="EMBL" id="GFC63893.1"/>
    </source>
</evidence>
<accession>A0A699Q8L3</accession>
<sequence length="44" mass="5177">LIMHGLCGGEWWRVAGSHGLWWEGRRVGEVEVKEMARNREIQEQ</sequence>
<gene>
    <name evidence="1" type="ORF">Tci_835863</name>
</gene>
<feature type="non-terminal residue" evidence="1">
    <location>
        <position position="1"/>
    </location>
</feature>
<dbReference type="EMBL" id="BKCJ010999983">
    <property type="protein sequence ID" value="GFC63893.1"/>
    <property type="molecule type" value="Genomic_DNA"/>
</dbReference>
<dbReference type="AlphaFoldDB" id="A0A699Q8L3"/>
<reference evidence="1" key="1">
    <citation type="journal article" date="2019" name="Sci. Rep.">
        <title>Draft genome of Tanacetum cinerariifolium, the natural source of mosquito coil.</title>
        <authorList>
            <person name="Yamashiro T."/>
            <person name="Shiraishi A."/>
            <person name="Satake H."/>
            <person name="Nakayama K."/>
        </authorList>
    </citation>
    <scope>NUCLEOTIDE SEQUENCE</scope>
</reference>
<comment type="caution">
    <text evidence="1">The sequence shown here is derived from an EMBL/GenBank/DDBJ whole genome shotgun (WGS) entry which is preliminary data.</text>
</comment>
<name>A0A699Q8L3_TANCI</name>
<organism evidence="1">
    <name type="scientific">Tanacetum cinerariifolium</name>
    <name type="common">Dalmatian daisy</name>
    <name type="synonym">Chrysanthemum cinerariifolium</name>
    <dbReference type="NCBI Taxonomy" id="118510"/>
    <lineage>
        <taxon>Eukaryota</taxon>
        <taxon>Viridiplantae</taxon>
        <taxon>Streptophyta</taxon>
        <taxon>Embryophyta</taxon>
        <taxon>Tracheophyta</taxon>
        <taxon>Spermatophyta</taxon>
        <taxon>Magnoliopsida</taxon>
        <taxon>eudicotyledons</taxon>
        <taxon>Gunneridae</taxon>
        <taxon>Pentapetalae</taxon>
        <taxon>asterids</taxon>
        <taxon>campanulids</taxon>
        <taxon>Asterales</taxon>
        <taxon>Asteraceae</taxon>
        <taxon>Asteroideae</taxon>
        <taxon>Anthemideae</taxon>
        <taxon>Anthemidinae</taxon>
        <taxon>Tanacetum</taxon>
    </lineage>
</organism>
<protein>
    <submittedName>
        <fullName evidence="1">Uncharacterized protein</fullName>
    </submittedName>
</protein>